<dbReference type="GO" id="GO:0015074">
    <property type="term" value="P:DNA integration"/>
    <property type="evidence" value="ECO:0007669"/>
    <property type="project" value="InterPro"/>
</dbReference>
<name>A0AAQ3SA69_VIGMU</name>
<dbReference type="Proteomes" id="UP001374535">
    <property type="component" value="Chromosome 1"/>
</dbReference>
<keyword evidence="2" id="KW-0862">Zinc</keyword>
<dbReference type="SUPFAM" id="SSF57756">
    <property type="entry name" value="Retrovirus zinc finger-like domains"/>
    <property type="match status" value="1"/>
</dbReference>
<dbReference type="InterPro" id="IPR054722">
    <property type="entry name" value="PolX-like_BBD"/>
</dbReference>
<evidence type="ECO:0000256" key="1">
    <source>
        <dbReference type="ARBA" id="ARBA00022670"/>
    </source>
</evidence>
<reference evidence="6 7" key="1">
    <citation type="journal article" date="2023" name="Life. Sci Alliance">
        <title>Evolutionary insights into 3D genome organization and epigenetic landscape of Vigna mungo.</title>
        <authorList>
            <person name="Junaid A."/>
            <person name="Singh B."/>
            <person name="Bhatia S."/>
        </authorList>
    </citation>
    <scope>NUCLEOTIDE SEQUENCE [LARGE SCALE GENOMIC DNA]</scope>
    <source>
        <strain evidence="6">Urdbean</strain>
    </source>
</reference>
<dbReference type="InterPro" id="IPR001584">
    <property type="entry name" value="Integrase_cat-core"/>
</dbReference>
<dbReference type="Gene3D" id="3.30.420.10">
    <property type="entry name" value="Ribonuclease H-like superfamily/Ribonuclease H"/>
    <property type="match status" value="1"/>
</dbReference>
<feature type="domain" description="CCHC-type" evidence="4">
    <location>
        <begin position="96"/>
        <end position="112"/>
    </location>
</feature>
<feature type="domain" description="Integrase catalytic" evidence="5">
    <location>
        <begin position="329"/>
        <end position="510"/>
    </location>
</feature>
<dbReference type="InterPro" id="IPR025724">
    <property type="entry name" value="GAG-pre-integrase_dom"/>
</dbReference>
<keyword evidence="2" id="KW-0479">Metal-binding</keyword>
<evidence type="ECO:0000313" key="7">
    <source>
        <dbReference type="Proteomes" id="UP001374535"/>
    </source>
</evidence>
<proteinExistence type="predicted"/>
<accession>A0AAQ3SA69</accession>
<feature type="region of interest" description="Disordered" evidence="3">
    <location>
        <begin position="66"/>
        <end position="86"/>
    </location>
</feature>
<dbReference type="PROSITE" id="PS50994">
    <property type="entry name" value="INTEGRASE"/>
    <property type="match status" value="1"/>
</dbReference>
<dbReference type="GO" id="GO:0006508">
    <property type="term" value="P:proteolysis"/>
    <property type="evidence" value="ECO:0007669"/>
    <property type="project" value="UniProtKB-KW"/>
</dbReference>
<dbReference type="SUPFAM" id="SSF53098">
    <property type="entry name" value="Ribonuclease H-like"/>
    <property type="match status" value="1"/>
</dbReference>
<dbReference type="InterPro" id="IPR036397">
    <property type="entry name" value="RNaseH_sf"/>
</dbReference>
<dbReference type="InterPro" id="IPR039537">
    <property type="entry name" value="Retrotran_Ty1/copia-like"/>
</dbReference>
<dbReference type="EMBL" id="CP144700">
    <property type="protein sequence ID" value="WVZ24939.1"/>
    <property type="molecule type" value="Genomic_DNA"/>
</dbReference>
<dbReference type="Pfam" id="PF25597">
    <property type="entry name" value="SH3_retrovirus"/>
    <property type="match status" value="1"/>
</dbReference>
<dbReference type="Pfam" id="PF13976">
    <property type="entry name" value="gag_pre-integrs"/>
    <property type="match status" value="1"/>
</dbReference>
<keyword evidence="2" id="KW-0863">Zinc-finger</keyword>
<dbReference type="Gene3D" id="4.10.60.10">
    <property type="entry name" value="Zinc finger, CCHC-type"/>
    <property type="match status" value="1"/>
</dbReference>
<dbReference type="PANTHER" id="PTHR42648">
    <property type="entry name" value="TRANSPOSASE, PUTATIVE-RELATED"/>
    <property type="match status" value="1"/>
</dbReference>
<evidence type="ECO:0000313" key="6">
    <source>
        <dbReference type="EMBL" id="WVZ24939.1"/>
    </source>
</evidence>
<organism evidence="6 7">
    <name type="scientific">Vigna mungo</name>
    <name type="common">Black gram</name>
    <name type="synonym">Phaseolus mungo</name>
    <dbReference type="NCBI Taxonomy" id="3915"/>
    <lineage>
        <taxon>Eukaryota</taxon>
        <taxon>Viridiplantae</taxon>
        <taxon>Streptophyta</taxon>
        <taxon>Embryophyta</taxon>
        <taxon>Tracheophyta</taxon>
        <taxon>Spermatophyta</taxon>
        <taxon>Magnoliopsida</taxon>
        <taxon>eudicotyledons</taxon>
        <taxon>Gunneridae</taxon>
        <taxon>Pentapetalae</taxon>
        <taxon>rosids</taxon>
        <taxon>fabids</taxon>
        <taxon>Fabales</taxon>
        <taxon>Fabaceae</taxon>
        <taxon>Papilionoideae</taxon>
        <taxon>50 kb inversion clade</taxon>
        <taxon>NPAAA clade</taxon>
        <taxon>indigoferoid/millettioid clade</taxon>
        <taxon>Phaseoleae</taxon>
        <taxon>Vigna</taxon>
    </lineage>
</organism>
<dbReference type="InterPro" id="IPR012337">
    <property type="entry name" value="RNaseH-like_sf"/>
</dbReference>
<dbReference type="PANTHER" id="PTHR42648:SF28">
    <property type="entry name" value="TRANSPOSON-ENCODED PROTEIN WITH RIBONUCLEASE H-LIKE AND RETROVIRUS ZINC FINGER-LIKE DOMAINS"/>
    <property type="match status" value="1"/>
</dbReference>
<dbReference type="InterPro" id="IPR057670">
    <property type="entry name" value="SH3_retrovirus"/>
</dbReference>
<keyword evidence="1" id="KW-0378">Hydrolase</keyword>
<evidence type="ECO:0000259" key="5">
    <source>
        <dbReference type="PROSITE" id="PS50994"/>
    </source>
</evidence>
<dbReference type="GO" id="GO:0008233">
    <property type="term" value="F:peptidase activity"/>
    <property type="evidence" value="ECO:0007669"/>
    <property type="project" value="UniProtKB-KW"/>
</dbReference>
<evidence type="ECO:0000256" key="3">
    <source>
        <dbReference type="SAM" id="MobiDB-lite"/>
    </source>
</evidence>
<sequence>MEVNESFLVQFITNSLPLEFGQFQVNHNTIKDKWNFQEIKAMLVQEEGRLKKMRDNFIHLTTHEGASFSKAKPGKKNKKDKTPMKVNKGNIQKDHKCFFCKKVGHFKKDCPKRKSWFEKKGTFYVSVSFEANIIEVPNNTWWLDSGATTHVSNIMQGFHSIQPIKGTEKYLYMGNIMKAQIEGIGTYRLILDTGYCLNLEKCLYVPGCARNIISVAKLDCLGFNFKIENDIFHLYKLSYYYGSGTLVDGLYRLNLDVNFSESLFNVENVVDRNSSAGNECSAFLWHKILGHISKEKMLRLVKNEILPQLDFDDWDVCIDCIKGKQTKHISKYPATRSSQLLDLIHTDICGPFDIKSWRGEKYFISFIDDFSRYCYIYLLHEKSQSVNALEVFTNEVEKQLDRKVKVVRSDRGGEYYGKTDESGQCPGPFAKYLESRGICAQYTMPGTPQQNGVAERRNRILMDMVRSMLSHSNIPLSLWMYSLQIVVYLVNRVPSKVVSKTPYELWTGRKPNLRHLHVWGCPAEVRLYNPHEKKLDARTISGYFIGYPEKSKGYRFYCPNHSTRIVESGNARLIENGQFSESEESRIVDIQEDTDSISTPNVSSEVVITLVVSQSHNKQRQVNVPIPQNE</sequence>
<dbReference type="GO" id="GO:0003676">
    <property type="term" value="F:nucleic acid binding"/>
    <property type="evidence" value="ECO:0007669"/>
    <property type="project" value="InterPro"/>
</dbReference>
<evidence type="ECO:0000256" key="2">
    <source>
        <dbReference type="PROSITE-ProRule" id="PRU00047"/>
    </source>
</evidence>
<dbReference type="SMART" id="SM00343">
    <property type="entry name" value="ZnF_C2HC"/>
    <property type="match status" value="1"/>
</dbReference>
<dbReference type="GO" id="GO:0008270">
    <property type="term" value="F:zinc ion binding"/>
    <property type="evidence" value="ECO:0007669"/>
    <property type="project" value="UniProtKB-KW"/>
</dbReference>
<gene>
    <name evidence="6" type="ORF">V8G54_003483</name>
</gene>
<dbReference type="Pfam" id="PF00098">
    <property type="entry name" value="zf-CCHC"/>
    <property type="match status" value="1"/>
</dbReference>
<evidence type="ECO:0008006" key="8">
    <source>
        <dbReference type="Google" id="ProtNLM"/>
    </source>
</evidence>
<dbReference type="PROSITE" id="PS50158">
    <property type="entry name" value="ZF_CCHC"/>
    <property type="match status" value="1"/>
</dbReference>
<keyword evidence="7" id="KW-1185">Reference proteome</keyword>
<dbReference type="AlphaFoldDB" id="A0AAQ3SA69"/>
<evidence type="ECO:0000259" key="4">
    <source>
        <dbReference type="PROSITE" id="PS50158"/>
    </source>
</evidence>
<dbReference type="Pfam" id="PF00665">
    <property type="entry name" value="rve"/>
    <property type="match status" value="1"/>
</dbReference>
<dbReference type="InterPro" id="IPR036875">
    <property type="entry name" value="Znf_CCHC_sf"/>
</dbReference>
<protein>
    <recommendedName>
        <fullName evidence="8">Retrovirus-related Pol polyprotein from transposon TNT 1-94</fullName>
    </recommendedName>
</protein>
<dbReference type="InterPro" id="IPR001878">
    <property type="entry name" value="Znf_CCHC"/>
</dbReference>
<dbReference type="Pfam" id="PF22936">
    <property type="entry name" value="Pol_BBD"/>
    <property type="match status" value="1"/>
</dbReference>
<keyword evidence="1" id="KW-0645">Protease</keyword>